<evidence type="ECO:0000313" key="2">
    <source>
        <dbReference type="Proteomes" id="UP001057402"/>
    </source>
</evidence>
<name>A0ACB9RYJ7_9MYRT</name>
<sequence>MGGPSPLLDELRRLASSFINSARLKLTDVTEAQLLAEEVTDGNLWPPDTRTMALISRAAFEVDDYWRIVDVVHKRLRQFDRRNWRSSYKALILLEHLVTRGPKSVVDEFDCDVDVIMQMGNFQYVDEKGFDWGSRVHKLAERMTRLLDKDQGLFLEQERARARVLARGIQGHGSFDQRRPISRPGVDSGIYISSTTMFGRCNSEHNGSNRDGELDNRHLTEDDHPFNKKGYDRSAIHLISEGSTKFAQRN</sequence>
<evidence type="ECO:0000313" key="1">
    <source>
        <dbReference type="EMBL" id="KAI4383995.1"/>
    </source>
</evidence>
<organism evidence="1 2">
    <name type="scientific">Melastoma candidum</name>
    <dbReference type="NCBI Taxonomy" id="119954"/>
    <lineage>
        <taxon>Eukaryota</taxon>
        <taxon>Viridiplantae</taxon>
        <taxon>Streptophyta</taxon>
        <taxon>Embryophyta</taxon>
        <taxon>Tracheophyta</taxon>
        <taxon>Spermatophyta</taxon>
        <taxon>Magnoliopsida</taxon>
        <taxon>eudicotyledons</taxon>
        <taxon>Gunneridae</taxon>
        <taxon>Pentapetalae</taxon>
        <taxon>rosids</taxon>
        <taxon>malvids</taxon>
        <taxon>Myrtales</taxon>
        <taxon>Melastomataceae</taxon>
        <taxon>Melastomatoideae</taxon>
        <taxon>Melastomateae</taxon>
        <taxon>Melastoma</taxon>
    </lineage>
</organism>
<reference evidence="2" key="1">
    <citation type="journal article" date="2023" name="Front. Plant Sci.">
        <title>Chromosomal-level genome assembly of Melastoma candidum provides insights into trichome evolution.</title>
        <authorList>
            <person name="Zhong Y."/>
            <person name="Wu W."/>
            <person name="Sun C."/>
            <person name="Zou P."/>
            <person name="Liu Y."/>
            <person name="Dai S."/>
            <person name="Zhou R."/>
        </authorList>
    </citation>
    <scope>NUCLEOTIDE SEQUENCE [LARGE SCALE GENOMIC DNA]</scope>
</reference>
<gene>
    <name evidence="1" type="ORF">MLD38_009770</name>
</gene>
<accession>A0ACB9RYJ7</accession>
<dbReference type="EMBL" id="CM042882">
    <property type="protein sequence ID" value="KAI4383995.1"/>
    <property type="molecule type" value="Genomic_DNA"/>
</dbReference>
<keyword evidence="2" id="KW-1185">Reference proteome</keyword>
<proteinExistence type="predicted"/>
<protein>
    <submittedName>
        <fullName evidence="1">Uncharacterized protein</fullName>
    </submittedName>
</protein>
<comment type="caution">
    <text evidence="1">The sequence shown here is derived from an EMBL/GenBank/DDBJ whole genome shotgun (WGS) entry which is preliminary data.</text>
</comment>
<dbReference type="Proteomes" id="UP001057402">
    <property type="component" value="Chromosome 3"/>
</dbReference>